<dbReference type="OrthoDB" id="9808041at2"/>
<dbReference type="NCBIfam" id="TIGR01498">
    <property type="entry name" value="folK"/>
    <property type="match status" value="1"/>
</dbReference>
<dbReference type="Pfam" id="PF01288">
    <property type="entry name" value="HPPK"/>
    <property type="match status" value="1"/>
</dbReference>
<dbReference type="InterPro" id="IPR035907">
    <property type="entry name" value="Hppk_sf"/>
</dbReference>
<keyword evidence="5 15" id="KW-0808">Transferase</keyword>
<feature type="transmembrane region" description="Helical" evidence="13">
    <location>
        <begin position="6"/>
        <end position="24"/>
    </location>
</feature>
<evidence type="ECO:0000256" key="9">
    <source>
        <dbReference type="ARBA" id="ARBA00022909"/>
    </source>
</evidence>
<keyword evidence="9" id="KW-0289">Folate biosynthesis</keyword>
<evidence type="ECO:0000256" key="5">
    <source>
        <dbReference type="ARBA" id="ARBA00022679"/>
    </source>
</evidence>
<dbReference type="PROSITE" id="PS00794">
    <property type="entry name" value="HPPK"/>
    <property type="match status" value="1"/>
</dbReference>
<comment type="similarity">
    <text evidence="2">Belongs to the HPPK family.</text>
</comment>
<keyword evidence="16" id="KW-1185">Reference proteome</keyword>
<evidence type="ECO:0000256" key="2">
    <source>
        <dbReference type="ARBA" id="ARBA00005810"/>
    </source>
</evidence>
<evidence type="ECO:0000256" key="7">
    <source>
        <dbReference type="ARBA" id="ARBA00022777"/>
    </source>
</evidence>
<dbReference type="Proteomes" id="UP000284250">
    <property type="component" value="Unassembled WGS sequence"/>
</dbReference>
<dbReference type="GO" id="GO:0046654">
    <property type="term" value="P:tetrahydrofolate biosynthetic process"/>
    <property type="evidence" value="ECO:0007669"/>
    <property type="project" value="UniProtKB-UniPathway"/>
</dbReference>
<dbReference type="GO" id="GO:0016301">
    <property type="term" value="F:kinase activity"/>
    <property type="evidence" value="ECO:0007669"/>
    <property type="project" value="UniProtKB-KW"/>
</dbReference>
<evidence type="ECO:0000256" key="12">
    <source>
        <dbReference type="ARBA" id="ARBA00033413"/>
    </source>
</evidence>
<dbReference type="PANTHER" id="PTHR43071">
    <property type="entry name" value="2-AMINO-4-HYDROXY-6-HYDROXYMETHYLDIHYDROPTERIDINE PYROPHOSPHOKINASE"/>
    <property type="match status" value="1"/>
</dbReference>
<dbReference type="UniPathway" id="UPA00077">
    <property type="reaction ID" value="UER00155"/>
</dbReference>
<reference evidence="15 16" key="1">
    <citation type="submission" date="2019-01" db="EMBL/GenBank/DDBJ databases">
        <title>Hymenobacter humicola sp. nov., isolated from soils in Antarctica.</title>
        <authorList>
            <person name="Sedlacek I."/>
            <person name="Holochova P."/>
            <person name="Kralova S."/>
            <person name="Pantucek R."/>
            <person name="Stankova E."/>
            <person name="Vrbovska V."/>
            <person name="Kristofova L."/>
            <person name="Svec P."/>
            <person name="Busse H.-J."/>
        </authorList>
    </citation>
    <scope>NUCLEOTIDE SEQUENCE [LARGE SCALE GENOMIC DNA]</scope>
    <source>
        <strain evidence="15 16">CCM 8852</strain>
    </source>
</reference>
<keyword evidence="13" id="KW-0472">Membrane</keyword>
<evidence type="ECO:0000256" key="1">
    <source>
        <dbReference type="ARBA" id="ARBA00005051"/>
    </source>
</evidence>
<comment type="caution">
    <text evidence="15">The sequence shown here is derived from an EMBL/GenBank/DDBJ whole genome shotgun (WGS) entry which is preliminary data.</text>
</comment>
<evidence type="ECO:0000256" key="10">
    <source>
        <dbReference type="ARBA" id="ARBA00029409"/>
    </source>
</evidence>
<evidence type="ECO:0000256" key="3">
    <source>
        <dbReference type="ARBA" id="ARBA00013253"/>
    </source>
</evidence>
<keyword evidence="13" id="KW-0812">Transmembrane</keyword>
<keyword evidence="8" id="KW-0067">ATP-binding</keyword>
<dbReference type="InterPro" id="IPR000550">
    <property type="entry name" value="Hppk"/>
</dbReference>
<comment type="function">
    <text evidence="10">Catalyzes the transfer of pyrophosphate from adenosine triphosphate (ATP) to 6-hydroxymethyl-7,8-dihydropterin, an enzymatic step in folate biosynthesis pathway.</text>
</comment>
<gene>
    <name evidence="15" type="primary">folK</name>
    <name evidence="15" type="ORF">D0T11_14575</name>
</gene>
<evidence type="ECO:0000256" key="8">
    <source>
        <dbReference type="ARBA" id="ARBA00022840"/>
    </source>
</evidence>
<sequence length="175" mass="19057">MRFTTTNFQFSLLYFYLTTAYLLLGSNLGDRAATLRAAVDYLSQTAGVVTATSGLYETSAWGLEDQPAFLNQAVALETSLTPEQLLAACLATEQRAGRERLVRWGARTLDVDILLYGDLVQDAPSLQIPHPRLPERRFALLPLAEIGAAVAHPALGRTVAQLLAACPDELAVRRV</sequence>
<dbReference type="EMBL" id="QYCN01000023">
    <property type="protein sequence ID" value="RIY08265.1"/>
    <property type="molecule type" value="Genomic_DNA"/>
</dbReference>
<accession>A0A418QSL7</accession>
<evidence type="ECO:0000256" key="6">
    <source>
        <dbReference type="ARBA" id="ARBA00022741"/>
    </source>
</evidence>
<comment type="pathway">
    <text evidence="1">Cofactor biosynthesis; tetrahydrofolate biosynthesis; 2-amino-4-hydroxy-6-hydroxymethyl-7,8-dihydropteridine diphosphate from 7,8-dihydroneopterin triphosphate: step 4/4.</text>
</comment>
<dbReference type="GO" id="GO:0005524">
    <property type="term" value="F:ATP binding"/>
    <property type="evidence" value="ECO:0007669"/>
    <property type="project" value="UniProtKB-KW"/>
</dbReference>
<evidence type="ECO:0000313" key="15">
    <source>
        <dbReference type="EMBL" id="RIY08265.1"/>
    </source>
</evidence>
<evidence type="ECO:0000256" key="13">
    <source>
        <dbReference type="SAM" id="Phobius"/>
    </source>
</evidence>
<proteinExistence type="inferred from homology"/>
<dbReference type="SUPFAM" id="SSF55083">
    <property type="entry name" value="6-hydroxymethyl-7,8-dihydropterin pyrophosphokinase, HPPK"/>
    <property type="match status" value="1"/>
</dbReference>
<keyword evidence="13" id="KW-1133">Transmembrane helix</keyword>
<keyword evidence="6" id="KW-0547">Nucleotide-binding</keyword>
<dbReference type="GO" id="GO:0003848">
    <property type="term" value="F:2-amino-4-hydroxy-6-hydroxymethyldihydropteridine diphosphokinase activity"/>
    <property type="evidence" value="ECO:0007669"/>
    <property type="project" value="UniProtKB-EC"/>
</dbReference>
<keyword evidence="7 15" id="KW-0418">Kinase</keyword>
<name>A0A418QSL7_9BACT</name>
<dbReference type="EC" id="2.7.6.3" evidence="3"/>
<dbReference type="GO" id="GO:0046656">
    <property type="term" value="P:folic acid biosynthetic process"/>
    <property type="evidence" value="ECO:0007669"/>
    <property type="project" value="UniProtKB-KW"/>
</dbReference>
<evidence type="ECO:0000313" key="16">
    <source>
        <dbReference type="Proteomes" id="UP000284250"/>
    </source>
</evidence>
<organism evidence="15 16">
    <name type="scientific">Hymenobacter rubripertinctus</name>
    <dbReference type="NCBI Taxonomy" id="2029981"/>
    <lineage>
        <taxon>Bacteria</taxon>
        <taxon>Pseudomonadati</taxon>
        <taxon>Bacteroidota</taxon>
        <taxon>Cytophagia</taxon>
        <taxon>Cytophagales</taxon>
        <taxon>Hymenobacteraceae</taxon>
        <taxon>Hymenobacter</taxon>
    </lineage>
</organism>
<dbReference type="CDD" id="cd00483">
    <property type="entry name" value="HPPK"/>
    <property type="match status" value="1"/>
</dbReference>
<protein>
    <recommendedName>
        <fullName evidence="4">2-amino-4-hydroxy-6-hydroxymethyldihydropteridine pyrophosphokinase</fullName>
        <ecNumber evidence="3">2.7.6.3</ecNumber>
    </recommendedName>
    <alternativeName>
        <fullName evidence="11">6-hydroxymethyl-7,8-dihydropterin pyrophosphokinase</fullName>
    </alternativeName>
    <alternativeName>
        <fullName evidence="12">7,8-dihydro-6-hydroxymethylpterin-pyrophosphokinase</fullName>
    </alternativeName>
</protein>
<evidence type="ECO:0000259" key="14">
    <source>
        <dbReference type="PROSITE" id="PS00794"/>
    </source>
</evidence>
<evidence type="ECO:0000256" key="11">
    <source>
        <dbReference type="ARBA" id="ARBA00029766"/>
    </source>
</evidence>
<dbReference type="PANTHER" id="PTHR43071:SF1">
    <property type="entry name" value="2-AMINO-4-HYDROXY-6-HYDROXYMETHYLDIHYDROPTERIDINE PYROPHOSPHOKINASE"/>
    <property type="match status" value="1"/>
</dbReference>
<dbReference type="Gene3D" id="3.30.70.560">
    <property type="entry name" value="7,8-Dihydro-6-hydroxymethylpterin-pyrophosphokinase HPPK"/>
    <property type="match status" value="1"/>
</dbReference>
<feature type="domain" description="7,8-dihydro-6-hydroxymethylpterin-pyrophosphokinase" evidence="14">
    <location>
        <begin position="103"/>
        <end position="114"/>
    </location>
</feature>
<evidence type="ECO:0000256" key="4">
    <source>
        <dbReference type="ARBA" id="ARBA00016218"/>
    </source>
</evidence>
<dbReference type="AlphaFoldDB" id="A0A418QSL7"/>